<dbReference type="PROSITE" id="PS50928">
    <property type="entry name" value="ABC_TM1"/>
    <property type="match status" value="1"/>
</dbReference>
<evidence type="ECO:0000313" key="10">
    <source>
        <dbReference type="EMBL" id="SFI48051.1"/>
    </source>
</evidence>
<feature type="transmembrane region" description="Helical" evidence="8">
    <location>
        <begin position="285"/>
        <end position="309"/>
    </location>
</feature>
<keyword evidence="11" id="KW-1185">Reference proteome</keyword>
<comment type="similarity">
    <text evidence="2">Belongs to the binding-protein-dependent transport system permease family. CysTW subfamily.</text>
</comment>
<dbReference type="SUPFAM" id="SSF161098">
    <property type="entry name" value="MetI-like"/>
    <property type="match status" value="1"/>
</dbReference>
<feature type="transmembrane region" description="Helical" evidence="8">
    <location>
        <begin position="117"/>
        <end position="137"/>
    </location>
</feature>
<proteinExistence type="inferred from homology"/>
<gene>
    <name evidence="10" type="ORF">SAMN05216258_10789</name>
</gene>
<organism evidence="10 11">
    <name type="scientific">Albimonas pacifica</name>
    <dbReference type="NCBI Taxonomy" id="1114924"/>
    <lineage>
        <taxon>Bacteria</taxon>
        <taxon>Pseudomonadati</taxon>
        <taxon>Pseudomonadota</taxon>
        <taxon>Alphaproteobacteria</taxon>
        <taxon>Rhodobacterales</taxon>
        <taxon>Paracoccaceae</taxon>
        <taxon>Albimonas</taxon>
    </lineage>
</organism>
<feature type="transmembrane region" description="Helical" evidence="8">
    <location>
        <begin position="186"/>
        <end position="206"/>
    </location>
</feature>
<dbReference type="GO" id="GO:0005886">
    <property type="term" value="C:plasma membrane"/>
    <property type="evidence" value="ECO:0007669"/>
    <property type="project" value="UniProtKB-SubCell"/>
</dbReference>
<dbReference type="PANTHER" id="PTHR42929">
    <property type="entry name" value="INNER MEMBRANE ABC TRANSPORTER PERMEASE PROTEIN YDCU-RELATED-RELATED"/>
    <property type="match status" value="1"/>
</dbReference>
<feature type="domain" description="ABC transmembrane type-1" evidence="9">
    <location>
        <begin position="82"/>
        <end position="310"/>
    </location>
</feature>
<evidence type="ECO:0000256" key="5">
    <source>
        <dbReference type="ARBA" id="ARBA00022692"/>
    </source>
</evidence>
<keyword evidence="3 8" id="KW-0813">Transport</keyword>
<feature type="transmembrane region" description="Helical" evidence="8">
    <location>
        <begin position="21"/>
        <end position="44"/>
    </location>
</feature>
<dbReference type="Gene3D" id="1.10.3720.10">
    <property type="entry name" value="MetI-like"/>
    <property type="match status" value="1"/>
</dbReference>
<dbReference type="STRING" id="1114924.SAMN05216258_10789"/>
<sequence length="319" mass="34925">MTAARPQASGGRRPGFGAVQALLGLVLAALCVAPFAIVLVVSFGQVVEGASWRWALSLENYLRFFVGLEWPASTSFLYLQKLWWTLVYAGLAAVIAVAFAFPFTWLTTRQSRRIQTVWLVFLLSSLSLSEVFVVMGWDVLLSNRSGLPMVFRETGLTDWLQSVGWFDTLRDWGMATPRNVRFKTSVFATVLTMSYLVFPYAVILLYPALSRLDPAMLEAARTMGARPFTVIRTVVLPAARLPLTGAALLLFVYLLGAYVVVSVFADPARQTLTITIYESVRGATLNAPFGAAQAVILLLTAGGFLLASLRLSRLAEAKA</sequence>
<evidence type="ECO:0000256" key="2">
    <source>
        <dbReference type="ARBA" id="ARBA00007069"/>
    </source>
</evidence>
<dbReference type="Pfam" id="PF00528">
    <property type="entry name" value="BPD_transp_1"/>
    <property type="match status" value="1"/>
</dbReference>
<evidence type="ECO:0000256" key="1">
    <source>
        <dbReference type="ARBA" id="ARBA00004651"/>
    </source>
</evidence>
<evidence type="ECO:0000256" key="7">
    <source>
        <dbReference type="ARBA" id="ARBA00023136"/>
    </source>
</evidence>
<feature type="transmembrane region" description="Helical" evidence="8">
    <location>
        <begin position="82"/>
        <end position="105"/>
    </location>
</feature>
<protein>
    <submittedName>
        <fullName evidence="10">Putative spermidine/putrescine transport system permease protein</fullName>
    </submittedName>
</protein>
<dbReference type="AlphaFoldDB" id="A0A1I3IJE7"/>
<keyword evidence="6 8" id="KW-1133">Transmembrane helix</keyword>
<comment type="subcellular location">
    <subcellularLocation>
        <location evidence="1 8">Cell membrane</location>
        <topology evidence="1 8">Multi-pass membrane protein</topology>
    </subcellularLocation>
</comment>
<dbReference type="GO" id="GO:0055085">
    <property type="term" value="P:transmembrane transport"/>
    <property type="evidence" value="ECO:0007669"/>
    <property type="project" value="InterPro"/>
</dbReference>
<evidence type="ECO:0000256" key="4">
    <source>
        <dbReference type="ARBA" id="ARBA00022475"/>
    </source>
</evidence>
<dbReference type="CDD" id="cd06261">
    <property type="entry name" value="TM_PBP2"/>
    <property type="match status" value="1"/>
</dbReference>
<reference evidence="10 11" key="1">
    <citation type="submission" date="2016-10" db="EMBL/GenBank/DDBJ databases">
        <authorList>
            <person name="de Groot N.N."/>
        </authorList>
    </citation>
    <scope>NUCLEOTIDE SEQUENCE [LARGE SCALE GENOMIC DNA]</scope>
    <source>
        <strain evidence="10 11">CGMCC 1.11030</strain>
    </source>
</reference>
<dbReference type="OrthoDB" id="7056428at2"/>
<accession>A0A1I3IJE7</accession>
<evidence type="ECO:0000256" key="3">
    <source>
        <dbReference type="ARBA" id="ARBA00022448"/>
    </source>
</evidence>
<dbReference type="EMBL" id="FOQH01000007">
    <property type="protein sequence ID" value="SFI48051.1"/>
    <property type="molecule type" value="Genomic_DNA"/>
</dbReference>
<dbReference type="RefSeq" id="WP_092861032.1">
    <property type="nucleotide sequence ID" value="NZ_FOQH01000007.1"/>
</dbReference>
<keyword evidence="5 8" id="KW-0812">Transmembrane</keyword>
<evidence type="ECO:0000256" key="6">
    <source>
        <dbReference type="ARBA" id="ARBA00022989"/>
    </source>
</evidence>
<feature type="transmembrane region" description="Helical" evidence="8">
    <location>
        <begin position="241"/>
        <end position="265"/>
    </location>
</feature>
<evidence type="ECO:0000313" key="11">
    <source>
        <dbReference type="Proteomes" id="UP000199377"/>
    </source>
</evidence>
<dbReference type="InterPro" id="IPR000515">
    <property type="entry name" value="MetI-like"/>
</dbReference>
<dbReference type="PANTHER" id="PTHR42929:SF1">
    <property type="entry name" value="INNER MEMBRANE ABC TRANSPORTER PERMEASE PROTEIN YDCU-RELATED"/>
    <property type="match status" value="1"/>
</dbReference>
<dbReference type="Proteomes" id="UP000199377">
    <property type="component" value="Unassembled WGS sequence"/>
</dbReference>
<keyword evidence="4" id="KW-1003">Cell membrane</keyword>
<evidence type="ECO:0000259" key="9">
    <source>
        <dbReference type="PROSITE" id="PS50928"/>
    </source>
</evidence>
<evidence type="ECO:0000256" key="8">
    <source>
        <dbReference type="RuleBase" id="RU363032"/>
    </source>
</evidence>
<name>A0A1I3IJE7_9RHOB</name>
<dbReference type="InterPro" id="IPR035906">
    <property type="entry name" value="MetI-like_sf"/>
</dbReference>
<keyword evidence="7 8" id="KW-0472">Membrane</keyword>